<evidence type="ECO:0000313" key="1">
    <source>
        <dbReference type="EMBL" id="AQT67060.1"/>
    </source>
</evidence>
<organism evidence="1 2">
    <name type="scientific">Anaerohalosphaera lusitana</name>
    <dbReference type="NCBI Taxonomy" id="1936003"/>
    <lineage>
        <taxon>Bacteria</taxon>
        <taxon>Pseudomonadati</taxon>
        <taxon>Planctomycetota</taxon>
        <taxon>Phycisphaerae</taxon>
        <taxon>Sedimentisphaerales</taxon>
        <taxon>Anaerohalosphaeraceae</taxon>
        <taxon>Anaerohalosphaera</taxon>
    </lineage>
</organism>
<dbReference type="AlphaFoldDB" id="A0A1U9NHH4"/>
<reference evidence="2" key="1">
    <citation type="submission" date="2017-02" db="EMBL/GenBank/DDBJ databases">
        <title>Comparative genomics and description of representatives of a novel lineage of planctomycetes thriving in anoxic sediments.</title>
        <authorList>
            <person name="Spring S."/>
            <person name="Bunk B."/>
            <person name="Sproer C."/>
        </authorList>
    </citation>
    <scope>NUCLEOTIDE SEQUENCE [LARGE SCALE GENOMIC DNA]</scope>
    <source>
        <strain evidence="2">ST-NAGAB-D1</strain>
    </source>
</reference>
<dbReference type="Proteomes" id="UP000189674">
    <property type="component" value="Chromosome"/>
</dbReference>
<gene>
    <name evidence="1" type="ORF">STSP2_00200</name>
</gene>
<keyword evidence="2" id="KW-1185">Reference proteome</keyword>
<accession>A0A1U9NHH4</accession>
<sequence length="31" mass="3367">MDLATTNISMIQAEILDMHSMVVGCKKVICA</sequence>
<evidence type="ECO:0000313" key="2">
    <source>
        <dbReference type="Proteomes" id="UP000189674"/>
    </source>
</evidence>
<protein>
    <submittedName>
        <fullName evidence="1">Uncharacterized protein</fullName>
    </submittedName>
</protein>
<dbReference type="KEGG" id="alus:STSP2_00200"/>
<proteinExistence type="predicted"/>
<name>A0A1U9NHH4_9BACT</name>
<dbReference type="EMBL" id="CP019791">
    <property type="protein sequence ID" value="AQT67060.1"/>
    <property type="molecule type" value="Genomic_DNA"/>
</dbReference>